<dbReference type="EnsemblPlants" id="ORUFI11G07630.1">
    <property type="protein sequence ID" value="ORUFI11G07630.1"/>
    <property type="gene ID" value="ORUFI11G07630"/>
</dbReference>
<evidence type="ECO:0000259" key="10">
    <source>
        <dbReference type="Pfam" id="PF23598"/>
    </source>
</evidence>
<evidence type="ECO:0000256" key="4">
    <source>
        <dbReference type="ARBA" id="ARBA00022741"/>
    </source>
</evidence>
<dbReference type="InterPro" id="IPR002182">
    <property type="entry name" value="NB-ARC"/>
</dbReference>
<dbReference type="Gene3D" id="3.40.50.300">
    <property type="entry name" value="P-loop containing nucleotide triphosphate hydrolases"/>
    <property type="match status" value="1"/>
</dbReference>
<protein>
    <submittedName>
        <fullName evidence="11">Uncharacterized protein</fullName>
    </submittedName>
</protein>
<dbReference type="HOGENOM" id="CLU_000837_25_4_1"/>
<dbReference type="SUPFAM" id="SSF52058">
    <property type="entry name" value="L domain-like"/>
    <property type="match status" value="1"/>
</dbReference>
<evidence type="ECO:0000259" key="7">
    <source>
        <dbReference type="Pfam" id="PF00931"/>
    </source>
</evidence>
<feature type="domain" description="Disease resistance N-terminal" evidence="8">
    <location>
        <begin position="21"/>
        <end position="95"/>
    </location>
</feature>
<accession>A0A0E0R623</accession>
<dbReference type="SUPFAM" id="SSF52540">
    <property type="entry name" value="P-loop containing nucleoside triphosphate hydrolases"/>
    <property type="match status" value="1"/>
</dbReference>
<evidence type="ECO:0000313" key="12">
    <source>
        <dbReference type="Proteomes" id="UP000008022"/>
    </source>
</evidence>
<dbReference type="Pfam" id="PF18052">
    <property type="entry name" value="Rx_N"/>
    <property type="match status" value="1"/>
</dbReference>
<name>A0A0E0R623_ORYRU</name>
<reference evidence="12" key="1">
    <citation type="submission" date="2013-06" db="EMBL/GenBank/DDBJ databases">
        <authorList>
            <person name="Zhao Q."/>
        </authorList>
    </citation>
    <scope>NUCLEOTIDE SEQUENCE</scope>
    <source>
        <strain evidence="12">cv. W1943</strain>
    </source>
</reference>
<dbReference type="InterPro" id="IPR036388">
    <property type="entry name" value="WH-like_DNA-bd_sf"/>
</dbReference>
<dbReference type="Gene3D" id="1.20.5.4130">
    <property type="match status" value="1"/>
</dbReference>
<comment type="similarity">
    <text evidence="1">Belongs to the disease resistance NB-LRR family.</text>
</comment>
<dbReference type="eggNOG" id="KOG4658">
    <property type="taxonomic scope" value="Eukaryota"/>
</dbReference>
<evidence type="ECO:0000259" key="9">
    <source>
        <dbReference type="Pfam" id="PF23559"/>
    </source>
</evidence>
<dbReference type="Pfam" id="PF23598">
    <property type="entry name" value="LRR_14"/>
    <property type="match status" value="1"/>
</dbReference>
<feature type="domain" description="Disease resistance protein winged helix" evidence="9">
    <location>
        <begin position="426"/>
        <end position="497"/>
    </location>
</feature>
<dbReference type="InterPro" id="IPR042197">
    <property type="entry name" value="Apaf_helical"/>
</dbReference>
<reference evidence="11" key="2">
    <citation type="submission" date="2015-06" db="UniProtKB">
        <authorList>
            <consortium name="EnsemblPlants"/>
        </authorList>
    </citation>
    <scope>IDENTIFICATION</scope>
</reference>
<dbReference type="Gene3D" id="1.10.10.10">
    <property type="entry name" value="Winged helix-like DNA-binding domain superfamily/Winged helix DNA-binding domain"/>
    <property type="match status" value="1"/>
</dbReference>
<feature type="domain" description="Disease resistance R13L4/SHOC-2-like LRR" evidence="10">
    <location>
        <begin position="541"/>
        <end position="872"/>
    </location>
</feature>
<keyword evidence="6" id="KW-0175">Coiled coil</keyword>
<feature type="domain" description="NB-ARC" evidence="7">
    <location>
        <begin position="182"/>
        <end position="341"/>
    </location>
</feature>
<dbReference type="InterPro" id="IPR058922">
    <property type="entry name" value="WHD_DRP"/>
</dbReference>
<dbReference type="InterPro" id="IPR032675">
    <property type="entry name" value="LRR_dom_sf"/>
</dbReference>
<evidence type="ECO:0000256" key="1">
    <source>
        <dbReference type="ARBA" id="ARBA00008894"/>
    </source>
</evidence>
<dbReference type="Gene3D" id="3.80.10.10">
    <property type="entry name" value="Ribonuclease Inhibitor"/>
    <property type="match status" value="1"/>
</dbReference>
<dbReference type="InterPro" id="IPR041118">
    <property type="entry name" value="Rx_N"/>
</dbReference>
<keyword evidence="5" id="KW-0611">Plant defense</keyword>
<organism evidence="11 12">
    <name type="scientific">Oryza rufipogon</name>
    <name type="common">Brownbeard rice</name>
    <name type="synonym">Asian wild rice</name>
    <dbReference type="NCBI Taxonomy" id="4529"/>
    <lineage>
        <taxon>Eukaryota</taxon>
        <taxon>Viridiplantae</taxon>
        <taxon>Streptophyta</taxon>
        <taxon>Embryophyta</taxon>
        <taxon>Tracheophyta</taxon>
        <taxon>Spermatophyta</taxon>
        <taxon>Magnoliopsida</taxon>
        <taxon>Liliopsida</taxon>
        <taxon>Poales</taxon>
        <taxon>Poaceae</taxon>
        <taxon>BOP clade</taxon>
        <taxon>Oryzoideae</taxon>
        <taxon>Oryzeae</taxon>
        <taxon>Oryzinae</taxon>
        <taxon>Oryza</taxon>
    </lineage>
</organism>
<keyword evidence="3" id="KW-0677">Repeat</keyword>
<evidence type="ECO:0000259" key="8">
    <source>
        <dbReference type="Pfam" id="PF18052"/>
    </source>
</evidence>
<proteinExistence type="inferred from homology"/>
<keyword evidence="4" id="KW-0547">Nucleotide-binding</keyword>
<dbReference type="PANTHER" id="PTHR23155:SF1216">
    <property type="entry name" value="OS04G0219600 PROTEIN"/>
    <property type="match status" value="1"/>
</dbReference>
<dbReference type="GO" id="GO:0009626">
    <property type="term" value="P:plant-type hypersensitive response"/>
    <property type="evidence" value="ECO:0007669"/>
    <property type="project" value="UniProtKB-ARBA"/>
</dbReference>
<dbReference type="InterPro" id="IPR027417">
    <property type="entry name" value="P-loop_NTPase"/>
</dbReference>
<dbReference type="STRING" id="4529.A0A0E0R623"/>
<dbReference type="PANTHER" id="PTHR23155">
    <property type="entry name" value="DISEASE RESISTANCE PROTEIN RP"/>
    <property type="match status" value="1"/>
</dbReference>
<dbReference type="InterPro" id="IPR044974">
    <property type="entry name" value="Disease_R_plants"/>
</dbReference>
<dbReference type="PRINTS" id="PR00364">
    <property type="entry name" value="DISEASERSIST"/>
</dbReference>
<dbReference type="Gene3D" id="1.10.8.430">
    <property type="entry name" value="Helical domain of apoptotic protease-activating factors"/>
    <property type="match status" value="1"/>
</dbReference>
<dbReference type="Proteomes" id="UP000008022">
    <property type="component" value="Unassembled WGS sequence"/>
</dbReference>
<sequence length="902" mass="103180">MAEEVILALAKISSYLAGASISKFSEESSVLKELPGKIRRIQIQLSMMDNVIRQIGTSYLNDDLLNEWIRHVRNLADHVVDVMDNYSYHTLQLEGKNFVKMLLVMKRSCFLGIADEITEIEKEVEVVSKLKDQWLNSYQLIPSDQHGGPYSKQSQDIPNLAEEDDLVGVENNRMLLTEWIHSKEPDSAVITVSGMGGLGKTTLAEIVYEREKILFECSAWLVVSQTYTMENLLRKLLLRISSNYQTLDMDMDMDIHDIKQEIKRTLIERKVLIVLDDVRDEAVRGIVNNVLNELCNGSRVIITTRVDHVAAIAPPKRRLKILPLDMTDAFELFCRKAFLRNKDWECPPELQDVAMATVEMCQGLPPAIISTGRLLSLRPKSESAWRKLHDQLQGEVEKYGNIQGILNLCYHELPGHLRNCFLYCSLFPEDYLMSRESLVRLWVAEGFVEKKGRATAEEVAEGYLMELIHRNMLQFVESDELRRVSLVRMHDNLRDLAMAISKAQGFGYSTMLQMDANANVRRLSACRNWDMNATGTKFPRLRTLMALEMTITSCPDMWSCISSGSKYLAVLELQDSEISEVPESIGNLFNLRYIGLRRTKVKSIPESIEKLCNLQTLDVKQTKIEKLPRGVVKIKNLRHLLADRYADDDKQTNFRYFVGMHAPKELSNLQELQTLETVESSKDLAEQLKKLMQLRSVWIDNISSADCANIFASVSSMPFLSTLLLSARDENEALCLKDLKPKSTQLHRLIIRGQWAERTLDYPIFCSHGVHIKYLALSWCQLEKDPLGMLASRLKNLTYLRLNYVRSARTLVLSAEAFPLLKTLVLKHMPDVNELNIMNGALPVIEGMYIVSLPGLERVPPGIETLRTLKKLWLLNVHENFKAHWIEGEMHQKMQDVPEIRL</sequence>
<evidence type="ECO:0000256" key="2">
    <source>
        <dbReference type="ARBA" id="ARBA00022614"/>
    </source>
</evidence>
<evidence type="ECO:0000313" key="11">
    <source>
        <dbReference type="EnsemblPlants" id="ORUFI11G07630.1"/>
    </source>
</evidence>
<dbReference type="GO" id="GO:0042742">
    <property type="term" value="P:defense response to bacterium"/>
    <property type="evidence" value="ECO:0007669"/>
    <property type="project" value="UniProtKB-ARBA"/>
</dbReference>
<dbReference type="GO" id="GO:0043531">
    <property type="term" value="F:ADP binding"/>
    <property type="evidence" value="ECO:0007669"/>
    <property type="project" value="InterPro"/>
</dbReference>
<keyword evidence="12" id="KW-1185">Reference proteome</keyword>
<dbReference type="Gramene" id="ORUFI11G07630.1">
    <property type="protein sequence ID" value="ORUFI11G07630.1"/>
    <property type="gene ID" value="ORUFI11G07630"/>
</dbReference>
<dbReference type="GO" id="GO:0002758">
    <property type="term" value="P:innate immune response-activating signaling pathway"/>
    <property type="evidence" value="ECO:0007669"/>
    <property type="project" value="UniProtKB-ARBA"/>
</dbReference>
<evidence type="ECO:0000256" key="5">
    <source>
        <dbReference type="ARBA" id="ARBA00022821"/>
    </source>
</evidence>
<dbReference type="AlphaFoldDB" id="A0A0E0R623"/>
<dbReference type="Pfam" id="PF00931">
    <property type="entry name" value="NB-ARC"/>
    <property type="match status" value="1"/>
</dbReference>
<evidence type="ECO:0000256" key="3">
    <source>
        <dbReference type="ARBA" id="ARBA00022737"/>
    </source>
</evidence>
<dbReference type="InterPro" id="IPR055414">
    <property type="entry name" value="LRR_R13L4/SHOC2-like"/>
</dbReference>
<dbReference type="Pfam" id="PF23559">
    <property type="entry name" value="WHD_DRP"/>
    <property type="match status" value="1"/>
</dbReference>
<keyword evidence="2" id="KW-0433">Leucine-rich repeat</keyword>
<dbReference type="FunFam" id="1.10.10.10:FF:000322">
    <property type="entry name" value="Probable disease resistance protein At1g63360"/>
    <property type="match status" value="1"/>
</dbReference>
<evidence type="ECO:0000256" key="6">
    <source>
        <dbReference type="ARBA" id="ARBA00023054"/>
    </source>
</evidence>